<feature type="domain" description="GRAM" evidence="3">
    <location>
        <begin position="183"/>
        <end position="262"/>
    </location>
</feature>
<dbReference type="Gene3D" id="2.30.29.30">
    <property type="entry name" value="Pleckstrin-homology domain (PH domain)/Phosphotyrosine-binding domain (PTB)"/>
    <property type="match status" value="1"/>
</dbReference>
<dbReference type="PANTHER" id="PTHR31969">
    <property type="entry name" value="GEM-LIKE PROTEIN 2"/>
    <property type="match status" value="1"/>
</dbReference>
<evidence type="ECO:0000313" key="4">
    <source>
        <dbReference type="EMBL" id="KAL3635827.1"/>
    </source>
</evidence>
<proteinExistence type="inferred from homology"/>
<feature type="region of interest" description="Disordered" evidence="2">
    <location>
        <begin position="17"/>
        <end position="48"/>
    </location>
</feature>
<organism evidence="4 5">
    <name type="scientific">Castilleja foliolosa</name>
    <dbReference type="NCBI Taxonomy" id="1961234"/>
    <lineage>
        <taxon>Eukaryota</taxon>
        <taxon>Viridiplantae</taxon>
        <taxon>Streptophyta</taxon>
        <taxon>Embryophyta</taxon>
        <taxon>Tracheophyta</taxon>
        <taxon>Spermatophyta</taxon>
        <taxon>Magnoliopsida</taxon>
        <taxon>eudicotyledons</taxon>
        <taxon>Gunneridae</taxon>
        <taxon>Pentapetalae</taxon>
        <taxon>asterids</taxon>
        <taxon>lamiids</taxon>
        <taxon>Lamiales</taxon>
        <taxon>Orobanchaceae</taxon>
        <taxon>Pedicularideae</taxon>
        <taxon>Castillejinae</taxon>
        <taxon>Castilleja</taxon>
    </lineage>
</organism>
<gene>
    <name evidence="4" type="ORF">CASFOL_020374</name>
</gene>
<dbReference type="EMBL" id="JAVIJP010000027">
    <property type="protein sequence ID" value="KAL3635827.1"/>
    <property type="molecule type" value="Genomic_DNA"/>
</dbReference>
<name>A0ABD3D257_9LAMI</name>
<keyword evidence="5" id="KW-1185">Reference proteome</keyword>
<evidence type="ECO:0000256" key="2">
    <source>
        <dbReference type="SAM" id="MobiDB-lite"/>
    </source>
</evidence>
<dbReference type="AlphaFoldDB" id="A0ABD3D257"/>
<dbReference type="Proteomes" id="UP001632038">
    <property type="component" value="Unassembled WGS sequence"/>
</dbReference>
<accession>A0ABD3D257</accession>
<evidence type="ECO:0000256" key="1">
    <source>
        <dbReference type="ARBA" id="ARBA00009414"/>
    </source>
</evidence>
<protein>
    <recommendedName>
        <fullName evidence="3">GRAM domain-containing protein</fullName>
    </recommendedName>
</protein>
<dbReference type="InterPro" id="IPR037848">
    <property type="entry name" value="GEM-like"/>
</dbReference>
<evidence type="ECO:0000313" key="5">
    <source>
        <dbReference type="Proteomes" id="UP001632038"/>
    </source>
</evidence>
<feature type="compositionally biased region" description="Acidic residues" evidence="2">
    <location>
        <begin position="35"/>
        <end position="48"/>
    </location>
</feature>
<dbReference type="Pfam" id="PF02893">
    <property type="entry name" value="GRAM"/>
    <property type="match status" value="1"/>
</dbReference>
<comment type="caution">
    <text evidence="4">The sequence shown here is derived from an EMBL/GenBank/DDBJ whole genome shotgun (WGS) entry which is preliminary data.</text>
</comment>
<dbReference type="InterPro" id="IPR004182">
    <property type="entry name" value="GRAM"/>
</dbReference>
<dbReference type="InterPro" id="IPR011993">
    <property type="entry name" value="PH-like_dom_sf"/>
</dbReference>
<dbReference type="SMART" id="SM00568">
    <property type="entry name" value="GRAM"/>
    <property type="match status" value="1"/>
</dbReference>
<comment type="similarity">
    <text evidence="1">Belongs to the GEM family.</text>
</comment>
<sequence length="310" mass="35475">MGITTLACVGTISPVKKNGARGELPNEPVNKEVNFDEDDEGYEGNYEEEADDEEELKAFKARWTNQRFNTLESENRTNQVEARARHESYLRIIGIPISSAEYEFFYKSFSKALLTDSAASQYQLMPPHFKHYSKIKHRGVANSVITKMIKIRDHVKLGQKLTETVKGKLSLGVKILQVGGVDKVFERKFNIRDNNEKLLKASQCYLSITAGPIAGLLIISNNRIAFCSERSIKVTSPSGKLLKVQYKVMIQLRKINRAVEIENAKKTTQKYVKLVTEDNFDFWFMGFLNHQRTLKYLKQAIYQADESFDI</sequence>
<reference evidence="5" key="1">
    <citation type="journal article" date="2024" name="IScience">
        <title>Strigolactones Initiate the Formation of Haustorium-like Structures in Castilleja.</title>
        <authorList>
            <person name="Buerger M."/>
            <person name="Peterson D."/>
            <person name="Chory J."/>
        </authorList>
    </citation>
    <scope>NUCLEOTIDE SEQUENCE [LARGE SCALE GENOMIC DNA]</scope>
</reference>
<evidence type="ECO:0000259" key="3">
    <source>
        <dbReference type="SMART" id="SM00568"/>
    </source>
</evidence>